<dbReference type="SUPFAM" id="SSF63712">
    <property type="entry name" value="Nicotinic receptor ligand binding domain-like"/>
    <property type="match status" value="1"/>
</dbReference>
<dbReference type="STRING" id="30019.A0A0M4EIV7"/>
<dbReference type="SMR" id="A0A0M4EIV7"/>
<keyword evidence="2" id="KW-0732">Signal</keyword>
<dbReference type="AlphaFoldDB" id="A0A0M4EIV7"/>
<sequence>MQGAFISGLISLALCACLVTVESRFNISFAQLDSCNSYEIESSRGYSYKDSFMVHTMDNNNIEPNQRLHLKFYVLTSMDAHILLSVTSRPRPNDRVYEIVIGAGGNTFSAIRTSMGLRRVSTNQDPHLLSMYDPTPVEIIQTKEGDLYVYIPGFKKEPLLHFMDASALNINYISFSSFGTNSARWFYDCAFDGYSTEMEKEKRQLTVQERLMNALNDQGQNSSLPAKLSGLSFNFQMRSLTYEPANAMLRTRLQLLLHWQDPRLTWKPENYNNMTYLVHKQLEIWTPELLVLNGAWDSMGNVLKSYELRVYADGNVTLMVNNLELNTWCVDSARNWPHERVHCDIKMGLATNGLALIYDTQRPLAPNEHVNTLSGWTFVEIGVTHLENAESMRYSPEGLRQSMHGDMAIEFTLQRNGSFYRHVFVMPLAVCQIFIVLSFLLRGYRRGALILITLMLTAWGLIYLTRHASPHYVPQLMVDYQHVMRISVYCYLLHIAIMWLRCYPPRSKAPAWILAVINCPALRLVLGMRFSYSTDYGNIQDQPWRQVAKMLNNASLLVINIIFIVLDVRDLSSV</sequence>
<dbReference type="SUPFAM" id="SSF82866">
    <property type="entry name" value="Multidrug efflux transporter AcrB transmembrane domain"/>
    <property type="match status" value="1"/>
</dbReference>
<dbReference type="InterPro" id="IPR006202">
    <property type="entry name" value="Neur_chan_lig-bd"/>
</dbReference>
<dbReference type="Pfam" id="PF02931">
    <property type="entry name" value="Neur_chan_LBD"/>
    <property type="match status" value="1"/>
</dbReference>
<evidence type="ECO:0000259" key="3">
    <source>
        <dbReference type="Pfam" id="PF02931"/>
    </source>
</evidence>
<dbReference type="InterPro" id="IPR022041">
    <property type="entry name" value="Methyltransf_FA"/>
</dbReference>
<evidence type="ECO:0000256" key="1">
    <source>
        <dbReference type="SAM" id="Phobius"/>
    </source>
</evidence>
<dbReference type="Pfam" id="PF12248">
    <property type="entry name" value="Methyltransf_FA"/>
    <property type="match status" value="1"/>
</dbReference>
<feature type="domain" description="Farnesoic acid O-methyl transferase" evidence="4">
    <location>
        <begin position="44"/>
        <end position="190"/>
    </location>
</feature>
<dbReference type="PANTHER" id="PTHR36695">
    <property type="entry name" value="AGAP008648-PA"/>
    <property type="match status" value="1"/>
</dbReference>
<dbReference type="Proteomes" id="UP000494163">
    <property type="component" value="Chromosome 2R"/>
</dbReference>
<feature type="transmembrane region" description="Helical" evidence="1">
    <location>
        <begin position="486"/>
        <end position="504"/>
    </location>
</feature>
<gene>
    <name evidence="5" type="ORF">Dbus_chr2Rg2376</name>
</gene>
<feature type="domain" description="Neurotransmitter-gated ion-channel ligand-binding" evidence="3">
    <location>
        <begin position="209"/>
        <end position="416"/>
    </location>
</feature>
<accession>A0A0M4EIV7</accession>
<evidence type="ECO:0000313" key="5">
    <source>
        <dbReference type="EMBL" id="ALC42797.1"/>
    </source>
</evidence>
<feature type="transmembrane region" description="Helical" evidence="1">
    <location>
        <begin position="511"/>
        <end position="530"/>
    </location>
</feature>
<feature type="signal peptide" evidence="2">
    <location>
        <begin position="1"/>
        <end position="23"/>
    </location>
</feature>
<evidence type="ECO:0000256" key="2">
    <source>
        <dbReference type="SAM" id="SignalP"/>
    </source>
</evidence>
<dbReference type="OMA" id="YRDFFMV"/>
<dbReference type="InterPro" id="IPR036734">
    <property type="entry name" value="Neur_chan_lig-bd_sf"/>
</dbReference>
<protein>
    <submittedName>
        <fullName evidence="5">NtR</fullName>
    </submittedName>
</protein>
<keyword evidence="1" id="KW-1133">Transmembrane helix</keyword>
<name>A0A0M4EIV7_DROBS</name>
<dbReference type="OrthoDB" id="8182187at2759"/>
<evidence type="ECO:0000313" key="6">
    <source>
        <dbReference type="Proteomes" id="UP000494163"/>
    </source>
</evidence>
<dbReference type="GO" id="GO:0016020">
    <property type="term" value="C:membrane"/>
    <property type="evidence" value="ECO:0007669"/>
    <property type="project" value="InterPro"/>
</dbReference>
<feature type="transmembrane region" description="Helical" evidence="1">
    <location>
        <begin position="550"/>
        <end position="568"/>
    </location>
</feature>
<dbReference type="Gene3D" id="2.70.170.10">
    <property type="entry name" value="Neurotransmitter-gated ion-channel ligand-binding domain"/>
    <property type="match status" value="1"/>
</dbReference>
<feature type="chain" id="PRO_5005793307" evidence="2">
    <location>
        <begin position="24"/>
        <end position="574"/>
    </location>
</feature>
<keyword evidence="1" id="KW-0812">Transmembrane</keyword>
<keyword evidence="6" id="KW-1185">Reference proteome</keyword>
<organism evidence="5 6">
    <name type="scientific">Drosophila busckii</name>
    <name type="common">Fruit fly</name>
    <dbReference type="NCBI Taxonomy" id="30019"/>
    <lineage>
        <taxon>Eukaryota</taxon>
        <taxon>Metazoa</taxon>
        <taxon>Ecdysozoa</taxon>
        <taxon>Arthropoda</taxon>
        <taxon>Hexapoda</taxon>
        <taxon>Insecta</taxon>
        <taxon>Pterygota</taxon>
        <taxon>Neoptera</taxon>
        <taxon>Endopterygota</taxon>
        <taxon>Diptera</taxon>
        <taxon>Brachycera</taxon>
        <taxon>Muscomorpha</taxon>
        <taxon>Ephydroidea</taxon>
        <taxon>Drosophilidae</taxon>
        <taxon>Drosophila</taxon>
    </lineage>
</organism>
<reference evidence="5 6" key="1">
    <citation type="submission" date="2015-08" db="EMBL/GenBank/DDBJ databases">
        <title>Ancestral chromatin configuration constrains chromatin evolution on differentiating sex chromosomes in Drosophila.</title>
        <authorList>
            <person name="Zhou Q."/>
            <person name="Bachtrog D."/>
        </authorList>
    </citation>
    <scope>NUCLEOTIDE SEQUENCE [LARGE SCALE GENOMIC DNA]</scope>
    <source>
        <tissue evidence="5">Whole larvae</tissue>
    </source>
</reference>
<keyword evidence="1" id="KW-0472">Membrane</keyword>
<dbReference type="PANTHER" id="PTHR36695:SF12">
    <property type="entry name" value="AGAP008648-PA"/>
    <property type="match status" value="1"/>
</dbReference>
<dbReference type="EMBL" id="CP012524">
    <property type="protein sequence ID" value="ALC42797.1"/>
    <property type="molecule type" value="Genomic_DNA"/>
</dbReference>
<dbReference type="GO" id="GO:0005230">
    <property type="term" value="F:extracellular ligand-gated monoatomic ion channel activity"/>
    <property type="evidence" value="ECO:0007669"/>
    <property type="project" value="InterPro"/>
</dbReference>
<evidence type="ECO:0000259" key="4">
    <source>
        <dbReference type="Pfam" id="PF12248"/>
    </source>
</evidence>
<feature type="transmembrane region" description="Helical" evidence="1">
    <location>
        <begin position="448"/>
        <end position="466"/>
    </location>
</feature>
<proteinExistence type="predicted"/>
<dbReference type="CDD" id="cd18989">
    <property type="entry name" value="LGIC_ECD_cation"/>
    <property type="match status" value="1"/>
</dbReference>
<feature type="transmembrane region" description="Helical" evidence="1">
    <location>
        <begin position="419"/>
        <end position="441"/>
    </location>
</feature>